<protein>
    <recommendedName>
        <fullName evidence="6">7,8-dihydroneopterin aldolase</fullName>
        <ecNumber evidence="6">4.1.2.25</ecNumber>
    </recommendedName>
</protein>
<proteinExistence type="inferred from homology"/>
<dbReference type="GO" id="GO:0004150">
    <property type="term" value="F:dihydroneopterin aldolase activity"/>
    <property type="evidence" value="ECO:0007669"/>
    <property type="project" value="UniProtKB-UniRule"/>
</dbReference>
<comment type="function">
    <text evidence="6">Catalyzes the conversion of 7,8-dihydroneopterin to 6-hydroxymethyl-7,8-dihydropterin.</text>
</comment>
<dbReference type="Pfam" id="PF02152">
    <property type="entry name" value="FolB"/>
    <property type="match status" value="1"/>
</dbReference>
<dbReference type="UniPathway" id="UPA00077">
    <property type="reaction ID" value="UER00154"/>
</dbReference>
<dbReference type="GO" id="GO:0046656">
    <property type="term" value="P:folic acid biosynthetic process"/>
    <property type="evidence" value="ECO:0007669"/>
    <property type="project" value="UniProtKB-UniRule"/>
</dbReference>
<comment type="pathway">
    <text evidence="2 6">Cofactor biosynthesis; tetrahydrofolate biosynthesis; 2-amino-4-hydroxy-6-hydroxymethyl-7,8-dihydropteridine diphosphate from 7,8-dihydroneopterin triphosphate: step 3/4.</text>
</comment>
<evidence type="ECO:0000256" key="5">
    <source>
        <dbReference type="ARBA" id="ARBA00023239"/>
    </source>
</evidence>
<evidence type="ECO:0000256" key="6">
    <source>
        <dbReference type="RuleBase" id="RU362079"/>
    </source>
</evidence>
<dbReference type="PANTHER" id="PTHR42844:SF1">
    <property type="entry name" value="DIHYDRONEOPTERIN ALDOLASE 1-RELATED"/>
    <property type="match status" value="1"/>
</dbReference>
<dbReference type="EMBL" id="KZ155772">
    <property type="protein sequence ID" value="OUS48869.1"/>
    <property type="molecule type" value="Genomic_DNA"/>
</dbReference>
<comment type="catalytic activity">
    <reaction evidence="1 6">
        <text>7,8-dihydroneopterin = 6-hydroxymethyl-7,8-dihydropterin + glycolaldehyde</text>
        <dbReference type="Rhea" id="RHEA:10540"/>
        <dbReference type="ChEBI" id="CHEBI:17001"/>
        <dbReference type="ChEBI" id="CHEBI:17071"/>
        <dbReference type="ChEBI" id="CHEBI:44841"/>
        <dbReference type="EC" id="4.1.2.25"/>
    </reaction>
</comment>
<keyword evidence="4 6" id="KW-0289">Folate biosynthesis</keyword>
<evidence type="ECO:0000256" key="3">
    <source>
        <dbReference type="ARBA" id="ARBA00005708"/>
    </source>
</evidence>
<dbReference type="InterPro" id="IPR043133">
    <property type="entry name" value="GTP-CH-I_C/QueF"/>
</dbReference>
<dbReference type="SMART" id="SM00905">
    <property type="entry name" value="FolB"/>
    <property type="match status" value="1"/>
</dbReference>
<dbReference type="InterPro" id="IPR006157">
    <property type="entry name" value="FolB_dom"/>
</dbReference>
<gene>
    <name evidence="8" type="ORF">BE221DRAFT_67008</name>
</gene>
<dbReference type="GO" id="GO:0005737">
    <property type="term" value="C:cytoplasm"/>
    <property type="evidence" value="ECO:0007669"/>
    <property type="project" value="TreeGrafter"/>
</dbReference>
<evidence type="ECO:0000256" key="2">
    <source>
        <dbReference type="ARBA" id="ARBA00005013"/>
    </source>
</evidence>
<evidence type="ECO:0000256" key="1">
    <source>
        <dbReference type="ARBA" id="ARBA00001353"/>
    </source>
</evidence>
<dbReference type="CDD" id="cd00534">
    <property type="entry name" value="DHNA_DHNTPE"/>
    <property type="match status" value="1"/>
</dbReference>
<accession>A0A1Y5IH20</accession>
<dbReference type="AlphaFoldDB" id="A0A1Y5IH20"/>
<evidence type="ECO:0000259" key="7">
    <source>
        <dbReference type="SMART" id="SM00905"/>
    </source>
</evidence>
<dbReference type="PANTHER" id="PTHR42844">
    <property type="entry name" value="DIHYDRONEOPTERIN ALDOLASE 1-RELATED"/>
    <property type="match status" value="1"/>
</dbReference>
<dbReference type="Proteomes" id="UP000195557">
    <property type="component" value="Unassembled WGS sequence"/>
</dbReference>
<reference evidence="8" key="1">
    <citation type="submission" date="2017-04" db="EMBL/GenBank/DDBJ databases">
        <title>Population genomics of picophytoplankton unveils novel chromosome hypervariability.</title>
        <authorList>
            <consortium name="DOE Joint Genome Institute"/>
            <person name="Blanc-Mathieu R."/>
            <person name="Krasovec M."/>
            <person name="Hebrard M."/>
            <person name="Yau S."/>
            <person name="Desgranges E."/>
            <person name="Martin J."/>
            <person name="Schackwitz W."/>
            <person name="Kuo A."/>
            <person name="Salin G."/>
            <person name="Donnadieu C."/>
            <person name="Desdevises Y."/>
            <person name="Sanchez-Ferandin S."/>
            <person name="Moreau H."/>
            <person name="Rivals E."/>
            <person name="Grigoriev I.V."/>
            <person name="Grimsley N."/>
            <person name="Eyre-Walker A."/>
            <person name="Piganeau G."/>
        </authorList>
    </citation>
    <scope>NUCLEOTIDE SEQUENCE [LARGE SCALE GENOMIC DNA]</scope>
    <source>
        <strain evidence="8">RCC 1115</strain>
    </source>
</reference>
<sequence>MSSCNSANKRGFFVVASATRRLRAMSARVPLRGIRALTRSLSSASASTSKPSPSDVIVMRDMEFFARHGALEPERALGQKFLVNVEIACDLRRVGVSDNLRDTIDYAQAWGIVREIVERGTTRTTIEAVAHETATTLLQTFDGAASVRVGIDKPHVAIEGGLRSLGVRIFRDRGDAGDGTVRRDA</sequence>
<name>A0A1Y5IH20_OSTTA</name>
<keyword evidence="5 6" id="KW-0456">Lyase</keyword>
<dbReference type="GO" id="GO:0046654">
    <property type="term" value="P:tetrahydrofolate biosynthetic process"/>
    <property type="evidence" value="ECO:0007669"/>
    <property type="project" value="UniProtKB-UniRule"/>
</dbReference>
<dbReference type="InterPro" id="IPR006156">
    <property type="entry name" value="Dihydroneopterin_aldolase"/>
</dbReference>
<organism evidence="8">
    <name type="scientific">Ostreococcus tauri</name>
    <name type="common">Marine green alga</name>
    <dbReference type="NCBI Taxonomy" id="70448"/>
    <lineage>
        <taxon>Eukaryota</taxon>
        <taxon>Viridiplantae</taxon>
        <taxon>Chlorophyta</taxon>
        <taxon>Mamiellophyceae</taxon>
        <taxon>Mamiellales</taxon>
        <taxon>Bathycoccaceae</taxon>
        <taxon>Ostreococcus</taxon>
    </lineage>
</organism>
<dbReference type="Gene3D" id="3.30.1130.10">
    <property type="match status" value="1"/>
</dbReference>
<dbReference type="eggNOG" id="ENOG502RZV8">
    <property type="taxonomic scope" value="Eukaryota"/>
</dbReference>
<dbReference type="NCBIfam" id="TIGR00525">
    <property type="entry name" value="folB"/>
    <property type="match status" value="1"/>
</dbReference>
<dbReference type="NCBIfam" id="TIGR00526">
    <property type="entry name" value="folB_dom"/>
    <property type="match status" value="1"/>
</dbReference>
<dbReference type="EC" id="4.1.2.25" evidence="6"/>
<dbReference type="SUPFAM" id="SSF55620">
    <property type="entry name" value="Tetrahydrobiopterin biosynthesis enzymes-like"/>
    <property type="match status" value="1"/>
</dbReference>
<evidence type="ECO:0000313" key="8">
    <source>
        <dbReference type="EMBL" id="OUS48869.1"/>
    </source>
</evidence>
<feature type="domain" description="Dihydroneopterin aldolase/epimerase" evidence="7">
    <location>
        <begin position="57"/>
        <end position="171"/>
    </location>
</feature>
<comment type="similarity">
    <text evidence="3 6">Belongs to the DHNA family.</text>
</comment>
<evidence type="ECO:0000256" key="4">
    <source>
        <dbReference type="ARBA" id="ARBA00022909"/>
    </source>
</evidence>